<sequence length="91" mass="10124">MCALHRVSLLIFFFVILLVSTHACSARPINGRRKPPDLDWPLARADGPVAETPSKPNIEDENYSSLLLNSLPRGQYIPPSGPSRRSNKKNN</sequence>
<dbReference type="AlphaFoldDB" id="A0A8T3B131"/>
<reference evidence="3" key="1">
    <citation type="journal article" date="2022" name="Front. Genet.">
        <title>Chromosome-Scale Assembly of the Dendrobium nobile Genome Provides Insights Into the Molecular Mechanism of the Biosynthesis of the Medicinal Active Ingredient of Dendrobium.</title>
        <authorList>
            <person name="Xu Q."/>
            <person name="Niu S.-C."/>
            <person name="Li K.-L."/>
            <person name="Zheng P.-J."/>
            <person name="Zhang X.-J."/>
            <person name="Jia Y."/>
            <person name="Liu Y."/>
            <person name="Niu Y.-X."/>
            <person name="Yu L.-H."/>
            <person name="Chen D.-F."/>
            <person name="Zhang G.-Q."/>
        </authorList>
    </citation>
    <scope>NUCLEOTIDE SEQUENCE</scope>
    <source>
        <tissue evidence="3">Leaf</tissue>
    </source>
</reference>
<protein>
    <submittedName>
        <fullName evidence="3">Uncharacterized protein</fullName>
    </submittedName>
</protein>
<evidence type="ECO:0000313" key="3">
    <source>
        <dbReference type="EMBL" id="KAI0501858.1"/>
    </source>
</evidence>
<keyword evidence="2" id="KW-0732">Signal</keyword>
<gene>
    <name evidence="3" type="ORF">KFK09_016803</name>
</gene>
<dbReference type="OrthoDB" id="1937538at2759"/>
<name>A0A8T3B131_DENNO</name>
<feature type="region of interest" description="Disordered" evidence="1">
    <location>
        <begin position="27"/>
        <end position="91"/>
    </location>
</feature>
<feature type="signal peptide" evidence="2">
    <location>
        <begin position="1"/>
        <end position="26"/>
    </location>
</feature>
<organism evidence="3 4">
    <name type="scientific">Dendrobium nobile</name>
    <name type="common">Orchid</name>
    <dbReference type="NCBI Taxonomy" id="94219"/>
    <lineage>
        <taxon>Eukaryota</taxon>
        <taxon>Viridiplantae</taxon>
        <taxon>Streptophyta</taxon>
        <taxon>Embryophyta</taxon>
        <taxon>Tracheophyta</taxon>
        <taxon>Spermatophyta</taxon>
        <taxon>Magnoliopsida</taxon>
        <taxon>Liliopsida</taxon>
        <taxon>Asparagales</taxon>
        <taxon>Orchidaceae</taxon>
        <taxon>Epidendroideae</taxon>
        <taxon>Malaxideae</taxon>
        <taxon>Dendrobiinae</taxon>
        <taxon>Dendrobium</taxon>
    </lineage>
</organism>
<evidence type="ECO:0000256" key="2">
    <source>
        <dbReference type="SAM" id="SignalP"/>
    </source>
</evidence>
<accession>A0A8T3B131</accession>
<evidence type="ECO:0000313" key="4">
    <source>
        <dbReference type="Proteomes" id="UP000829196"/>
    </source>
</evidence>
<evidence type="ECO:0000256" key="1">
    <source>
        <dbReference type="SAM" id="MobiDB-lite"/>
    </source>
</evidence>
<comment type="caution">
    <text evidence="3">The sequence shown here is derived from an EMBL/GenBank/DDBJ whole genome shotgun (WGS) entry which is preliminary data.</text>
</comment>
<dbReference type="EMBL" id="JAGYWB010000012">
    <property type="protein sequence ID" value="KAI0501858.1"/>
    <property type="molecule type" value="Genomic_DNA"/>
</dbReference>
<feature type="chain" id="PRO_5035856968" evidence="2">
    <location>
        <begin position="27"/>
        <end position="91"/>
    </location>
</feature>
<keyword evidence="4" id="KW-1185">Reference proteome</keyword>
<dbReference type="Proteomes" id="UP000829196">
    <property type="component" value="Unassembled WGS sequence"/>
</dbReference>
<proteinExistence type="predicted"/>